<protein>
    <submittedName>
        <fullName evidence="2">Uncharacterized protein</fullName>
    </submittedName>
</protein>
<feature type="compositionally biased region" description="Low complexity" evidence="1">
    <location>
        <begin position="39"/>
        <end position="54"/>
    </location>
</feature>
<evidence type="ECO:0000256" key="1">
    <source>
        <dbReference type="SAM" id="MobiDB-lite"/>
    </source>
</evidence>
<reference evidence="2" key="1">
    <citation type="journal article" date="2016" name="Insect Biochem. Mol. Biol.">
        <title>Multifaceted biological insights from a draft genome sequence of the tobacco hornworm moth, Manduca sexta.</title>
        <authorList>
            <person name="Kanost M.R."/>
            <person name="Arrese E.L."/>
            <person name="Cao X."/>
            <person name="Chen Y.R."/>
            <person name="Chellapilla S."/>
            <person name="Goldsmith M.R."/>
            <person name="Grosse-Wilde E."/>
            <person name="Heckel D.G."/>
            <person name="Herndon N."/>
            <person name="Jiang H."/>
            <person name="Papanicolaou A."/>
            <person name="Qu J."/>
            <person name="Soulages J.L."/>
            <person name="Vogel H."/>
            <person name="Walters J."/>
            <person name="Waterhouse R.M."/>
            <person name="Ahn S.J."/>
            <person name="Almeida F.C."/>
            <person name="An C."/>
            <person name="Aqrawi P."/>
            <person name="Bretschneider A."/>
            <person name="Bryant W.B."/>
            <person name="Bucks S."/>
            <person name="Chao H."/>
            <person name="Chevignon G."/>
            <person name="Christen J.M."/>
            <person name="Clarke D.F."/>
            <person name="Dittmer N.T."/>
            <person name="Ferguson L.C.F."/>
            <person name="Garavelou S."/>
            <person name="Gordon K.H.J."/>
            <person name="Gunaratna R.T."/>
            <person name="Han Y."/>
            <person name="Hauser F."/>
            <person name="He Y."/>
            <person name="Heidel-Fischer H."/>
            <person name="Hirsh A."/>
            <person name="Hu Y."/>
            <person name="Jiang H."/>
            <person name="Kalra D."/>
            <person name="Klinner C."/>
            <person name="Konig C."/>
            <person name="Kovar C."/>
            <person name="Kroll A.R."/>
            <person name="Kuwar S.S."/>
            <person name="Lee S.L."/>
            <person name="Lehman R."/>
            <person name="Li K."/>
            <person name="Li Z."/>
            <person name="Liang H."/>
            <person name="Lovelace S."/>
            <person name="Lu Z."/>
            <person name="Mansfield J.H."/>
            <person name="McCulloch K.J."/>
            <person name="Mathew T."/>
            <person name="Morton B."/>
            <person name="Muzny D.M."/>
            <person name="Neunemann D."/>
            <person name="Ongeri F."/>
            <person name="Pauchet Y."/>
            <person name="Pu L.L."/>
            <person name="Pyrousis I."/>
            <person name="Rao X.J."/>
            <person name="Redding A."/>
            <person name="Roesel C."/>
            <person name="Sanchez-Gracia A."/>
            <person name="Schaack S."/>
            <person name="Shukla A."/>
            <person name="Tetreau G."/>
            <person name="Wang Y."/>
            <person name="Xiong G.H."/>
            <person name="Traut W."/>
            <person name="Walsh T.K."/>
            <person name="Worley K.C."/>
            <person name="Wu D."/>
            <person name="Wu W."/>
            <person name="Wu Y.Q."/>
            <person name="Zhang X."/>
            <person name="Zou Z."/>
            <person name="Zucker H."/>
            <person name="Briscoe A.D."/>
            <person name="Burmester T."/>
            <person name="Clem R.J."/>
            <person name="Feyereisen R."/>
            <person name="Grimmelikhuijzen C.J.P."/>
            <person name="Hamodrakas S.J."/>
            <person name="Hansson B.S."/>
            <person name="Huguet E."/>
            <person name="Jermiin L.S."/>
            <person name="Lan Q."/>
            <person name="Lehman H.K."/>
            <person name="Lorenzen M."/>
            <person name="Merzendorfer H."/>
            <person name="Michalopoulos I."/>
            <person name="Morton D.B."/>
            <person name="Muthukrishnan S."/>
            <person name="Oakeshott J.G."/>
            <person name="Palmer W."/>
            <person name="Park Y."/>
            <person name="Passarelli A.L."/>
            <person name="Rozas J."/>
            <person name="Schwartz L.M."/>
            <person name="Smith W."/>
            <person name="Southgate A."/>
            <person name="Vilcinskas A."/>
            <person name="Vogt R."/>
            <person name="Wang P."/>
            <person name="Werren J."/>
            <person name="Yu X.Q."/>
            <person name="Zhou J.J."/>
            <person name="Brown S.J."/>
            <person name="Scherer S.E."/>
            <person name="Richards S."/>
            <person name="Blissard G.W."/>
        </authorList>
    </citation>
    <scope>NUCLEOTIDE SEQUENCE</scope>
</reference>
<comment type="caution">
    <text evidence="2">The sequence shown here is derived from an EMBL/GenBank/DDBJ whole genome shotgun (WGS) entry which is preliminary data.</text>
</comment>
<sequence length="89" mass="9538">MSGARAPESRDQPRHPHRNHPQGGGGGGGERRTSRGKRPSGSSASGSLGRGALSDPDLQSRLQPNLNAFWVRNAWIDVRFVSALIVKIV</sequence>
<evidence type="ECO:0000313" key="3">
    <source>
        <dbReference type="Proteomes" id="UP000791440"/>
    </source>
</evidence>
<feature type="region of interest" description="Disordered" evidence="1">
    <location>
        <begin position="1"/>
        <end position="59"/>
    </location>
</feature>
<evidence type="ECO:0000313" key="2">
    <source>
        <dbReference type="EMBL" id="KAG6441133.1"/>
    </source>
</evidence>
<dbReference type="Proteomes" id="UP000791440">
    <property type="component" value="Unassembled WGS sequence"/>
</dbReference>
<keyword evidence="3" id="KW-1185">Reference proteome</keyword>
<accession>A0A921YL26</accession>
<reference evidence="2" key="2">
    <citation type="submission" date="2020-12" db="EMBL/GenBank/DDBJ databases">
        <authorList>
            <person name="Kanost M."/>
        </authorList>
    </citation>
    <scope>NUCLEOTIDE SEQUENCE</scope>
</reference>
<proteinExistence type="predicted"/>
<dbReference type="AlphaFoldDB" id="A0A921YL26"/>
<gene>
    <name evidence="2" type="ORF">O3G_MSEX001676</name>
</gene>
<organism evidence="2 3">
    <name type="scientific">Manduca sexta</name>
    <name type="common">Tobacco hawkmoth</name>
    <name type="synonym">Tobacco hornworm</name>
    <dbReference type="NCBI Taxonomy" id="7130"/>
    <lineage>
        <taxon>Eukaryota</taxon>
        <taxon>Metazoa</taxon>
        <taxon>Ecdysozoa</taxon>
        <taxon>Arthropoda</taxon>
        <taxon>Hexapoda</taxon>
        <taxon>Insecta</taxon>
        <taxon>Pterygota</taxon>
        <taxon>Neoptera</taxon>
        <taxon>Endopterygota</taxon>
        <taxon>Lepidoptera</taxon>
        <taxon>Glossata</taxon>
        <taxon>Ditrysia</taxon>
        <taxon>Bombycoidea</taxon>
        <taxon>Sphingidae</taxon>
        <taxon>Sphinginae</taxon>
        <taxon>Sphingini</taxon>
        <taxon>Manduca</taxon>
    </lineage>
</organism>
<dbReference type="EMBL" id="JH668284">
    <property type="protein sequence ID" value="KAG6441133.1"/>
    <property type="molecule type" value="Genomic_DNA"/>
</dbReference>
<name>A0A921YL26_MANSE</name>